<dbReference type="CDD" id="cd06577">
    <property type="entry name" value="PASTA_pknB"/>
    <property type="match status" value="2"/>
</dbReference>
<evidence type="ECO:0000259" key="3">
    <source>
        <dbReference type="PROSITE" id="PS51178"/>
    </source>
</evidence>
<keyword evidence="2" id="KW-0812">Transmembrane</keyword>
<evidence type="ECO:0000313" key="5">
    <source>
        <dbReference type="Proteomes" id="UP000281726"/>
    </source>
</evidence>
<keyword evidence="2" id="KW-0472">Membrane</keyword>
<keyword evidence="2" id="KW-1133">Transmembrane helix</keyword>
<dbReference type="RefSeq" id="WP_120729172.1">
    <property type="nucleotide sequence ID" value="NZ_RBAK01000005.1"/>
</dbReference>
<keyword evidence="5" id="KW-1185">Reference proteome</keyword>
<dbReference type="Proteomes" id="UP000281726">
    <property type="component" value="Unassembled WGS sequence"/>
</dbReference>
<evidence type="ECO:0000256" key="1">
    <source>
        <dbReference type="SAM" id="MobiDB-lite"/>
    </source>
</evidence>
<sequence length="227" mass="23336">MTDGHTGHGSRGDGGPNRLTLVLGGGLAFVLLAAIGATGGWMLAGADDSPVTPVAEATATGSPTTRERSTRPAVPRPQPTTPRTTAAPAPSGGLTVPPVVGMDFEKAREELREERLGWRLVFGSGTGRAVERATPAVGERISRGRTVTLYVGGPAPTVEVPDVVGEPCSEAADELVDDGFYPAYPVSRAGVVSRQEPAADSTARWNDRVSIWCGSSPSGTPTAVPTP</sequence>
<feature type="domain" description="PASTA" evidence="3">
    <location>
        <begin position="154"/>
        <end position="215"/>
    </location>
</feature>
<dbReference type="OrthoDB" id="3363460at2"/>
<reference evidence="4 5" key="1">
    <citation type="journal article" date="2004" name="Syst. Appl. Microbiol.">
        <title>Cryptoendolithic actinomycetes from antarctic sandstone rock samples: Micromonospora endolithica sp. nov. and two isolates related to Micromonospora coerulea Jensen 1932.</title>
        <authorList>
            <person name="Hirsch P."/>
            <person name="Mevs U."/>
            <person name="Kroppenstedt R.M."/>
            <person name="Schumann P."/>
            <person name="Stackebrandt E."/>
        </authorList>
    </citation>
    <scope>NUCLEOTIDE SEQUENCE [LARGE SCALE GENOMIC DNA]</scope>
    <source>
        <strain evidence="4 5">JCM 12677</strain>
    </source>
</reference>
<dbReference type="Gene3D" id="3.30.10.20">
    <property type="match status" value="2"/>
</dbReference>
<evidence type="ECO:0000256" key="2">
    <source>
        <dbReference type="SAM" id="Phobius"/>
    </source>
</evidence>
<dbReference type="SUPFAM" id="SSF54184">
    <property type="entry name" value="Penicillin-binding protein 2x (pbp-2x), c-terminal domain"/>
    <property type="match status" value="1"/>
</dbReference>
<name>A0A3A9ZD97_9ACTN</name>
<feature type="transmembrane region" description="Helical" evidence="2">
    <location>
        <begin position="21"/>
        <end position="44"/>
    </location>
</feature>
<feature type="domain" description="PASTA" evidence="3">
    <location>
        <begin position="89"/>
        <end position="153"/>
    </location>
</feature>
<comment type="caution">
    <text evidence="4">The sequence shown here is derived from an EMBL/GenBank/DDBJ whole genome shotgun (WGS) entry which is preliminary data.</text>
</comment>
<gene>
    <name evidence="4" type="ORF">D7223_15920</name>
</gene>
<dbReference type="EMBL" id="RBAK01000005">
    <property type="protein sequence ID" value="RKN46392.1"/>
    <property type="molecule type" value="Genomic_DNA"/>
</dbReference>
<protein>
    <submittedName>
        <fullName evidence="4">PASTA domain-containing protein</fullName>
    </submittedName>
</protein>
<organism evidence="4 5">
    <name type="scientific">Micromonospora endolithica</name>
    <dbReference type="NCBI Taxonomy" id="230091"/>
    <lineage>
        <taxon>Bacteria</taxon>
        <taxon>Bacillati</taxon>
        <taxon>Actinomycetota</taxon>
        <taxon>Actinomycetes</taxon>
        <taxon>Micromonosporales</taxon>
        <taxon>Micromonosporaceae</taxon>
        <taxon>Micromonospora</taxon>
    </lineage>
</organism>
<feature type="region of interest" description="Disordered" evidence="1">
    <location>
        <begin position="47"/>
        <end position="98"/>
    </location>
</feature>
<dbReference type="Pfam" id="PF03793">
    <property type="entry name" value="PASTA"/>
    <property type="match status" value="2"/>
</dbReference>
<dbReference type="PROSITE" id="PS51178">
    <property type="entry name" value="PASTA"/>
    <property type="match status" value="2"/>
</dbReference>
<proteinExistence type="predicted"/>
<dbReference type="AlphaFoldDB" id="A0A3A9ZD97"/>
<feature type="compositionally biased region" description="Low complexity" evidence="1">
    <location>
        <begin position="81"/>
        <end position="90"/>
    </location>
</feature>
<dbReference type="SMART" id="SM00740">
    <property type="entry name" value="PASTA"/>
    <property type="match status" value="2"/>
</dbReference>
<dbReference type="InterPro" id="IPR005543">
    <property type="entry name" value="PASTA_dom"/>
</dbReference>
<evidence type="ECO:0000313" key="4">
    <source>
        <dbReference type="EMBL" id="RKN46392.1"/>
    </source>
</evidence>
<accession>A0A3A9ZD97</accession>